<dbReference type="Proteomes" id="UP000002899">
    <property type="component" value="Chromosome II"/>
</dbReference>
<dbReference type="OrthoDB" id="361394at2759"/>
<sequence length="1610" mass="183915">MTASNSVAHKNSNNPVQGFKLQGLEVDEVIFSLLDVLGHAAQNERIRNETFDIILSYAKHESTFTIKSILSFLEVSRIDSFHQCTLLNLLRKIISVDCDWLKSHLGADLMATILNCHSFMLKELCFISTIDSRHVEIKHLLLQIGQLCPKECLDFVVSLLKKNSIQDDMATYANSITINLSLLDNICKHSPELITNKLLLLFVPLLKFNAKGMQCKPKPLIDDVIHTLYNLFTYKHIKPFNTKSVDFNFSLYDPPLYPIYNIADGSLARIYDKNAVTYDQVGTFCDKTTSSKFSLLHLTTNVSYELLEPLMIALITECIPHMFTPKIVDCDDSIGKALELAAIISTHASDTVWRKYIPQLCSAIVVRKDMYNLDLYETEDSFPPVKTLDCQNEWIKRGNVKLRRDRKLLPQLISSIVSKNYTVVSDSLKNSLITISLRPYPPLGPHILSCGRDLDGVSLDKFYLFASVGIVGALSYMENEITKSTANVENLGKLTPPLVAIMKFWSGSKNKYIHYGINRLVMLVDEQVGKILAKAFNYDAIVAGNDTNPIPWGTKLLKNFMNEISTYRLTHLPLSIASYLIVYSFDLENLVSSNVSLFKKASIITGFDRIPGRNLLPLAKFINSIRLPQIAYPFLLSHIFTSTAINHYNPNDNCPTSNGNKSITSCKIATSSIDIMLRALNMDVNDLPISPNELFRASEDDCQNNTFKRLQLAESLMEQVGLKNMKELIIPTKWFYNKNMRIPLLYIAILISEDIATAIISNMLSLDGLENDEFSLFKDLFDDLLDESDSQLIPIASILAYKCSYGNECDKYFQIILDTSARKTSSFSIFTTAHVGKRNNFIRRLSIIALGLEHSDLWVKEDEFVAITRSDRVWRYFIEELPKENVIEIKRCFLFSISQILNKNFLKFPNFPHLELIFEFPMEALNIVSSLVLMGVKIPNLPSIVAKFMNLSSESVCIDKIFEYISNINVSGYSDDMVTEFVCKLIYETISNDYNVESLSNYPIITRDHLYKILINRQESVDTVETFTKWHVVVMTKLALVGNKFSQIYLEKLLLISGNLTLAECSEALDYLALAVENRVAESCKVTVEEILRKFIIIPKAMHYIYTLRNITPEFKLMIISIVDAELLVKIIKWEIEMDYIEKTDATIAKKLLYNCVCSLGVVLLVKSINKLTNDWMVIFDNYAVKYPNKLSFQLAKAKKSYLLYYLHRKIYYKCNTNWIMCYMGDVIDKYLAKTLILVVSRITTVRVYPVCKTITKMALKTLESGACSLELLKLAYKLLKINHSFTYKYITRLLIVTSQLLDKESQLLSMKHATRLFKYLFIRILSLAKFQIDHVIHSTHFLRVFVKFGVNGGNWLPIISKLRNKLLNTTDDMLKLRLVTFLQLFFSSECWDFGAVDEDERRKELQLVISQKKKHMVTRVFYQSFDDSKNAISNNINNFIHLTSPKFANGDTDYIKGHKINLGMVSEICHKKNMFFVKMRNKTDTLDRMVAKYVDRHIRQLETVPHLCIPENKCSSDKLYKLNLITFFTTLSSGYDVEKYSYDLGKCSVPSMVLCVDILTKIESSDSLVTNALNIAVCKQICQVTKSGKAQLQMDAIRAIGRIVNGYKL</sequence>
<accession>A0A1R4AAD7</accession>
<organism evidence="1 2">
    <name type="scientific">Babesia microti (strain RI)</name>
    <dbReference type="NCBI Taxonomy" id="1133968"/>
    <lineage>
        <taxon>Eukaryota</taxon>
        <taxon>Sar</taxon>
        <taxon>Alveolata</taxon>
        <taxon>Apicomplexa</taxon>
        <taxon>Aconoidasida</taxon>
        <taxon>Piroplasmida</taxon>
        <taxon>Babesiidae</taxon>
        <taxon>Babesia</taxon>
    </lineage>
</organism>
<name>A0A1R4AAD7_BABMR</name>
<reference evidence="1 2" key="3">
    <citation type="journal article" date="2016" name="Sci. Rep.">
        <title>Genome-wide diversity and gene expression profiling of Babesia microti isolates identify polymorphic genes that mediate host-pathogen interactions.</title>
        <authorList>
            <person name="Silva J.C."/>
            <person name="Cornillot E."/>
            <person name="McCracken C."/>
            <person name="Usmani-Brown S."/>
            <person name="Dwivedi A."/>
            <person name="Ifeonu O.O."/>
            <person name="Crabtree J."/>
            <person name="Gotia H.T."/>
            <person name="Virji A.Z."/>
            <person name="Reynes C."/>
            <person name="Colinge J."/>
            <person name="Kumar V."/>
            <person name="Lawres L."/>
            <person name="Pazzi J.E."/>
            <person name="Pablo J.V."/>
            <person name="Hung C."/>
            <person name="Brancato J."/>
            <person name="Kumari P."/>
            <person name="Orvis J."/>
            <person name="Tretina K."/>
            <person name="Chibucos M."/>
            <person name="Ott S."/>
            <person name="Sadzewicz L."/>
            <person name="Sengamalay N."/>
            <person name="Shetty A.C."/>
            <person name="Su Q."/>
            <person name="Tallon L."/>
            <person name="Fraser C.M."/>
            <person name="Frutos R."/>
            <person name="Molina D.M."/>
            <person name="Krause P.J."/>
            <person name="Ben Mamoun C."/>
        </authorList>
    </citation>
    <scope>NUCLEOTIDE SEQUENCE [LARGE SCALE GENOMIC DNA]</scope>
    <source>
        <strain evidence="1 2">RI</strain>
    </source>
</reference>
<dbReference type="KEGG" id="bmic:BMR1_02g01806"/>
<proteinExistence type="predicted"/>
<dbReference type="RefSeq" id="XP_021338150.1">
    <property type="nucleotide sequence ID" value="XM_021481516.1"/>
</dbReference>
<dbReference type="VEuPathDB" id="PiroplasmaDB:BMR1_02g01806"/>
<evidence type="ECO:0000313" key="2">
    <source>
        <dbReference type="Proteomes" id="UP000002899"/>
    </source>
</evidence>
<evidence type="ECO:0000313" key="1">
    <source>
        <dbReference type="EMBL" id="SJK85945.1"/>
    </source>
</evidence>
<dbReference type="GeneID" id="24424145"/>
<reference evidence="1 2" key="1">
    <citation type="journal article" date="2012" name="Nucleic Acids Res.">
        <title>Sequencing of the smallest Apicomplexan genome from the human pathogen Babesia microti.</title>
        <authorList>
            <person name="Cornillot E."/>
            <person name="Hadj-Kaddour K."/>
            <person name="Dassouli A."/>
            <person name="Noel B."/>
            <person name="Ranwez V."/>
            <person name="Vacherie B."/>
            <person name="Augagneur Y."/>
            <person name="Bres V."/>
            <person name="Duclos A."/>
            <person name="Randazzo S."/>
            <person name="Carcy B."/>
            <person name="Debierre-Grockiego F."/>
            <person name="Delbecq S."/>
            <person name="Moubri-Menage K."/>
            <person name="Shams-Eldin H."/>
            <person name="Usmani-Brown S."/>
            <person name="Bringaud F."/>
            <person name="Wincker P."/>
            <person name="Vivares C.P."/>
            <person name="Schwarz R.T."/>
            <person name="Schetters T.P."/>
            <person name="Krause P.J."/>
            <person name="Gorenflot A."/>
            <person name="Berry V."/>
            <person name="Barbe V."/>
            <person name="Ben Mamoun C."/>
        </authorList>
    </citation>
    <scope>NUCLEOTIDE SEQUENCE [LARGE SCALE GENOMIC DNA]</scope>
    <source>
        <strain evidence="1 2">RI</strain>
    </source>
</reference>
<keyword evidence="2" id="KW-1185">Reference proteome</keyword>
<protein>
    <submittedName>
        <fullName evidence="1">Uncharacterized protein</fullName>
    </submittedName>
</protein>
<dbReference type="EMBL" id="FO082872">
    <property type="protein sequence ID" value="SJK85945.1"/>
    <property type="molecule type" value="Genomic_DNA"/>
</dbReference>
<reference evidence="1 2" key="2">
    <citation type="journal article" date="2013" name="PLoS ONE">
        <title>Whole genome mapping and re-organization of the nuclear and mitochondrial genomes of Babesia microti isolates.</title>
        <authorList>
            <person name="Cornillot E."/>
            <person name="Dassouli A."/>
            <person name="Garg A."/>
            <person name="Pachikara N."/>
            <person name="Randazzo S."/>
            <person name="Depoix D."/>
            <person name="Carcy B."/>
            <person name="Delbecq S."/>
            <person name="Frutos R."/>
            <person name="Silva J.C."/>
            <person name="Sutton R."/>
            <person name="Krause P.J."/>
            <person name="Mamoun C.B."/>
        </authorList>
    </citation>
    <scope>NUCLEOTIDE SEQUENCE [LARGE SCALE GENOMIC DNA]</scope>
    <source>
        <strain evidence="1 2">RI</strain>
    </source>
</reference>